<feature type="region of interest" description="Disordered" evidence="9">
    <location>
        <begin position="187"/>
        <end position="209"/>
    </location>
</feature>
<dbReference type="Pfam" id="PF11356">
    <property type="entry name" value="T2SSC"/>
    <property type="match status" value="1"/>
</dbReference>
<sequence>MSPLKRAVGSVGTGFGQGESGRVLSRGTMAASAVGLLWVSGNLFAYGSLLVPSAPEETLLAERNDQRVSAPQAASIPNTPFFGYADAKKKEDIPEVDLSNLPITQLNIVLSGVLDSSDKSKASALVAEKGKPAKRLYVGDSLPGGAELYSVEVDHVVLRRNGKMEKLTYPEVDGRPNVPLKNYSSLARKASQISTRSAGQRGENQQSIRERMEKLREMARERRAQRQPQ</sequence>
<name>A0ABV4P231_9GAMM</name>
<evidence type="ECO:0000256" key="4">
    <source>
        <dbReference type="ARBA" id="ARBA00022519"/>
    </source>
</evidence>
<gene>
    <name evidence="11" type="ORF">ACCI49_14035</name>
</gene>
<comment type="subcellular location">
    <subcellularLocation>
        <location evidence="1">Cell inner membrane</location>
    </subcellularLocation>
</comment>
<evidence type="ECO:0000313" key="11">
    <source>
        <dbReference type="EMBL" id="MFA0812034.1"/>
    </source>
</evidence>
<evidence type="ECO:0000259" key="10">
    <source>
        <dbReference type="Pfam" id="PF11356"/>
    </source>
</evidence>
<feature type="domain" description="Type II secretion system protein GspC N-terminal" evidence="10">
    <location>
        <begin position="30"/>
        <end position="168"/>
    </location>
</feature>
<evidence type="ECO:0000256" key="9">
    <source>
        <dbReference type="SAM" id="MobiDB-lite"/>
    </source>
</evidence>
<proteinExistence type="predicted"/>
<dbReference type="Gene3D" id="2.30.30.830">
    <property type="match status" value="1"/>
</dbReference>
<evidence type="ECO:0000313" key="12">
    <source>
        <dbReference type="Proteomes" id="UP001569428"/>
    </source>
</evidence>
<keyword evidence="4" id="KW-0997">Cell inner membrane</keyword>
<keyword evidence="8" id="KW-0472">Membrane</keyword>
<keyword evidence="5" id="KW-0812">Transmembrane</keyword>
<evidence type="ECO:0000256" key="1">
    <source>
        <dbReference type="ARBA" id="ARBA00004533"/>
    </source>
</evidence>
<keyword evidence="3" id="KW-1003">Cell membrane</keyword>
<protein>
    <submittedName>
        <fullName evidence="11">Type II secretion system protein N</fullName>
    </submittedName>
</protein>
<evidence type="ECO:0000256" key="3">
    <source>
        <dbReference type="ARBA" id="ARBA00022475"/>
    </source>
</evidence>
<reference evidence="11 12" key="1">
    <citation type="submission" date="2024-08" db="EMBL/GenBank/DDBJ databases">
        <authorList>
            <person name="Ishaq N."/>
        </authorList>
    </citation>
    <scope>NUCLEOTIDE SEQUENCE [LARGE SCALE GENOMIC DNA]</scope>
    <source>
        <strain evidence="11 12">DSM 18651</strain>
    </source>
</reference>
<evidence type="ECO:0000256" key="7">
    <source>
        <dbReference type="ARBA" id="ARBA00022989"/>
    </source>
</evidence>
<keyword evidence="6" id="KW-0653">Protein transport</keyword>
<dbReference type="Proteomes" id="UP001569428">
    <property type="component" value="Unassembled WGS sequence"/>
</dbReference>
<evidence type="ECO:0000256" key="2">
    <source>
        <dbReference type="ARBA" id="ARBA00022448"/>
    </source>
</evidence>
<dbReference type="RefSeq" id="WP_371839648.1">
    <property type="nucleotide sequence ID" value="NZ_JBGMEK010000031.1"/>
</dbReference>
<evidence type="ECO:0000256" key="5">
    <source>
        <dbReference type="ARBA" id="ARBA00022692"/>
    </source>
</evidence>
<organism evidence="11 12">
    <name type="scientific">Microbulbifer epialgicus</name>
    <dbReference type="NCBI Taxonomy" id="393907"/>
    <lineage>
        <taxon>Bacteria</taxon>
        <taxon>Pseudomonadati</taxon>
        <taxon>Pseudomonadota</taxon>
        <taxon>Gammaproteobacteria</taxon>
        <taxon>Cellvibrionales</taxon>
        <taxon>Microbulbiferaceae</taxon>
        <taxon>Microbulbifer</taxon>
    </lineage>
</organism>
<comment type="caution">
    <text evidence="11">The sequence shown here is derived from an EMBL/GenBank/DDBJ whole genome shotgun (WGS) entry which is preliminary data.</text>
</comment>
<keyword evidence="12" id="KW-1185">Reference proteome</keyword>
<evidence type="ECO:0000256" key="8">
    <source>
        <dbReference type="ARBA" id="ARBA00023136"/>
    </source>
</evidence>
<dbReference type="EMBL" id="JBGMEK010000031">
    <property type="protein sequence ID" value="MFA0812034.1"/>
    <property type="molecule type" value="Genomic_DNA"/>
</dbReference>
<keyword evidence="7" id="KW-1133">Transmembrane helix</keyword>
<dbReference type="InterPro" id="IPR024961">
    <property type="entry name" value="T2SS_GspC_N"/>
</dbReference>
<feature type="compositionally biased region" description="Polar residues" evidence="9">
    <location>
        <begin position="191"/>
        <end position="207"/>
    </location>
</feature>
<evidence type="ECO:0000256" key="6">
    <source>
        <dbReference type="ARBA" id="ARBA00022927"/>
    </source>
</evidence>
<accession>A0ABV4P231</accession>
<keyword evidence="2" id="KW-0813">Transport</keyword>